<reference evidence="1 2" key="1">
    <citation type="submission" date="2011-06" db="EMBL/GenBank/DDBJ databases">
        <title>Genomic sequence of Methylobacter tundripaludum SV96.</title>
        <authorList>
            <consortium name="US DOE Joint Genome Institute"/>
            <person name="Lucas S."/>
            <person name="Han J."/>
            <person name="Lapidus A."/>
            <person name="Cheng J.-F."/>
            <person name="Goodwin L."/>
            <person name="Pitluck S."/>
            <person name="Held B."/>
            <person name="Detter J.C."/>
            <person name="Han C."/>
            <person name="Tapia R."/>
            <person name="Land M."/>
            <person name="Hauser L."/>
            <person name="Kyrpides N."/>
            <person name="Ivanova N."/>
            <person name="Ovchinnikova G."/>
            <person name="Pagani I."/>
            <person name="Klotz M.G."/>
            <person name="Dispirito A.A."/>
            <person name="Murrell J.C."/>
            <person name="Dunfield P."/>
            <person name="Kalyuzhnaya M.G."/>
            <person name="Svenning M."/>
            <person name="Trotsenko Y.A."/>
            <person name="Stein L.Y."/>
            <person name="Woyke T."/>
        </authorList>
    </citation>
    <scope>NUCLEOTIDE SEQUENCE [LARGE SCALE GENOMIC DNA]</scope>
    <source>
        <strain evidence="2">ATCC BAA-1195 / DSM 17260 / SV96</strain>
    </source>
</reference>
<gene>
    <name evidence="1" type="ORF">Mettu_1116</name>
</gene>
<dbReference type="OrthoDB" id="10006054at2"/>
<evidence type="ECO:0000313" key="2">
    <source>
        <dbReference type="Proteomes" id="UP000004664"/>
    </source>
</evidence>
<accession>G3ISD8</accession>
<dbReference type="EMBL" id="JH109152">
    <property type="protein sequence ID" value="EGW22308.1"/>
    <property type="molecule type" value="Genomic_DNA"/>
</dbReference>
<dbReference type="HOGENOM" id="CLU_2288258_0_0_6"/>
<keyword evidence="2" id="KW-1185">Reference proteome</keyword>
<dbReference type="AlphaFoldDB" id="G3ISD8"/>
<proteinExistence type="predicted"/>
<dbReference type="RefSeq" id="WP_006890279.1">
    <property type="nucleotide sequence ID" value="NZ_JH109152.1"/>
</dbReference>
<evidence type="ECO:0008006" key="3">
    <source>
        <dbReference type="Google" id="ProtNLM"/>
    </source>
</evidence>
<evidence type="ECO:0000313" key="1">
    <source>
        <dbReference type="EMBL" id="EGW22308.1"/>
    </source>
</evidence>
<sequence length="101" mass="11252">MNATTEQTDTQATPKIISAFDTKFPHRVNAGIDNTFFNLIDTVNPSLARARALADLLEIAGEVADKDSFEDGTIWHVAQTIRFEILDAQTLLKAYVDEKRV</sequence>
<organism evidence="1 2">
    <name type="scientific">Methylobacter tundripaludum (strain ATCC BAA-1195 / DSM 17260 / SV96)</name>
    <dbReference type="NCBI Taxonomy" id="697282"/>
    <lineage>
        <taxon>Bacteria</taxon>
        <taxon>Pseudomonadati</taxon>
        <taxon>Pseudomonadota</taxon>
        <taxon>Gammaproteobacteria</taxon>
        <taxon>Methylococcales</taxon>
        <taxon>Methylococcaceae</taxon>
        <taxon>Methylobacter</taxon>
    </lineage>
</organism>
<protein>
    <recommendedName>
        <fullName evidence="3">DUF3077 family protein</fullName>
    </recommendedName>
</protein>
<name>G3ISD8_METTV</name>
<dbReference type="Proteomes" id="UP000004664">
    <property type="component" value="Unassembled WGS sequence"/>
</dbReference>